<dbReference type="PANTHER" id="PTHR40661">
    <property type="match status" value="1"/>
</dbReference>
<dbReference type="PANTHER" id="PTHR40661:SF3">
    <property type="entry name" value="FELS-1 PROPHAGE TRANSCRIPTIONAL REGULATOR"/>
    <property type="match status" value="1"/>
</dbReference>
<dbReference type="InterPro" id="IPR039418">
    <property type="entry name" value="LexA-like"/>
</dbReference>
<evidence type="ECO:0000256" key="1">
    <source>
        <dbReference type="ARBA" id="ARBA00023015"/>
    </source>
</evidence>
<evidence type="ECO:0000259" key="4">
    <source>
        <dbReference type="PROSITE" id="PS50943"/>
    </source>
</evidence>
<dbReference type="PROSITE" id="PS50943">
    <property type="entry name" value="HTH_CROC1"/>
    <property type="match status" value="1"/>
</dbReference>
<feature type="domain" description="HTH cro/C1-type" evidence="4">
    <location>
        <begin position="7"/>
        <end position="60"/>
    </location>
</feature>
<dbReference type="InterPro" id="IPR036286">
    <property type="entry name" value="LexA/Signal_pep-like_sf"/>
</dbReference>
<dbReference type="SUPFAM" id="SSF51306">
    <property type="entry name" value="LexA/Signal peptidase"/>
    <property type="match status" value="1"/>
</dbReference>
<dbReference type="Pfam" id="PF01381">
    <property type="entry name" value="HTH_3"/>
    <property type="match status" value="1"/>
</dbReference>
<keyword evidence="3" id="KW-0804">Transcription</keyword>
<dbReference type="Pfam" id="PF00717">
    <property type="entry name" value="Peptidase_S24"/>
    <property type="match status" value="1"/>
</dbReference>
<organism evidence="5 6">
    <name type="scientific">Altericroceibacterium endophyticum</name>
    <dbReference type="NCBI Taxonomy" id="1808508"/>
    <lineage>
        <taxon>Bacteria</taxon>
        <taxon>Pseudomonadati</taxon>
        <taxon>Pseudomonadota</taxon>
        <taxon>Alphaproteobacteria</taxon>
        <taxon>Sphingomonadales</taxon>
        <taxon>Erythrobacteraceae</taxon>
        <taxon>Altericroceibacterium</taxon>
    </lineage>
</organism>
<keyword evidence="6" id="KW-1185">Reference proteome</keyword>
<protein>
    <submittedName>
        <fullName evidence="5">Helix-turn-helix domain-containing protein</fullName>
    </submittedName>
</protein>
<sequence length="218" mass="23745">MRTGERIAELRKARELSQTQLAKLVGLSQATIGKLESGISSGSSHLHKIARALGTTGEYLTGETDDPDAGALPAISPQALADQLDLVEVQEIDLRFGLGATELEVPVTKQVRHFSRDWLRHYTSANPEDVYFAQGSGDSMMPTILDSDLLLIDTSQKNMTMSDKIWAVAYAGSGMIKRLRATPEGVKILSDNQAIPPEMAYDGELHILGRLVGIVRKM</sequence>
<comment type="caution">
    <text evidence="5">The sequence shown here is derived from an EMBL/GenBank/DDBJ whole genome shotgun (WGS) entry which is preliminary data.</text>
</comment>
<dbReference type="CDD" id="cd06529">
    <property type="entry name" value="S24_LexA-like"/>
    <property type="match status" value="1"/>
</dbReference>
<keyword evidence="1" id="KW-0805">Transcription regulation</keyword>
<evidence type="ECO:0000313" key="5">
    <source>
        <dbReference type="EMBL" id="MXO66270.1"/>
    </source>
</evidence>
<accession>A0A6I4T8T2</accession>
<dbReference type="InterPro" id="IPR001387">
    <property type="entry name" value="Cro/C1-type_HTH"/>
</dbReference>
<dbReference type="InterPro" id="IPR015927">
    <property type="entry name" value="Peptidase_S24_S26A/B/C"/>
</dbReference>
<reference evidence="5 6" key="1">
    <citation type="submission" date="2019-12" db="EMBL/GenBank/DDBJ databases">
        <title>Genomic-based taxomic classification of the family Erythrobacteraceae.</title>
        <authorList>
            <person name="Xu L."/>
        </authorList>
    </citation>
    <scope>NUCLEOTIDE SEQUENCE [LARGE SCALE GENOMIC DNA]</scope>
    <source>
        <strain evidence="5 6">LMG 29518</strain>
    </source>
</reference>
<evidence type="ECO:0000256" key="3">
    <source>
        <dbReference type="ARBA" id="ARBA00023163"/>
    </source>
</evidence>
<dbReference type="EMBL" id="WTYT01000004">
    <property type="protein sequence ID" value="MXO66270.1"/>
    <property type="molecule type" value="Genomic_DNA"/>
</dbReference>
<keyword evidence="2" id="KW-0238">DNA-binding</keyword>
<evidence type="ECO:0000313" key="6">
    <source>
        <dbReference type="Proteomes" id="UP000438476"/>
    </source>
</evidence>
<name>A0A6I4T8T2_9SPHN</name>
<dbReference type="OrthoDB" id="6867563at2"/>
<dbReference type="AlphaFoldDB" id="A0A6I4T8T2"/>
<proteinExistence type="predicted"/>
<dbReference type="Gene3D" id="1.10.260.40">
    <property type="entry name" value="lambda repressor-like DNA-binding domains"/>
    <property type="match status" value="1"/>
</dbReference>
<dbReference type="SMART" id="SM00530">
    <property type="entry name" value="HTH_XRE"/>
    <property type="match status" value="1"/>
</dbReference>
<dbReference type="Gene3D" id="2.10.109.10">
    <property type="entry name" value="Umud Fragment, subunit A"/>
    <property type="match status" value="1"/>
</dbReference>
<evidence type="ECO:0000256" key="2">
    <source>
        <dbReference type="ARBA" id="ARBA00023125"/>
    </source>
</evidence>
<dbReference type="RefSeq" id="WP_160736695.1">
    <property type="nucleotide sequence ID" value="NZ_WTYT01000004.1"/>
</dbReference>
<dbReference type="InterPro" id="IPR010982">
    <property type="entry name" value="Lambda_DNA-bd_dom_sf"/>
</dbReference>
<dbReference type="SUPFAM" id="SSF47413">
    <property type="entry name" value="lambda repressor-like DNA-binding domains"/>
    <property type="match status" value="1"/>
</dbReference>
<dbReference type="GO" id="GO:0003677">
    <property type="term" value="F:DNA binding"/>
    <property type="evidence" value="ECO:0007669"/>
    <property type="project" value="UniProtKB-KW"/>
</dbReference>
<dbReference type="Proteomes" id="UP000438476">
    <property type="component" value="Unassembled WGS sequence"/>
</dbReference>
<dbReference type="CDD" id="cd00093">
    <property type="entry name" value="HTH_XRE"/>
    <property type="match status" value="1"/>
</dbReference>
<gene>
    <name evidence="5" type="ORF">GRI91_10925</name>
</gene>